<dbReference type="GO" id="GO:0005886">
    <property type="term" value="C:plasma membrane"/>
    <property type="evidence" value="ECO:0007669"/>
    <property type="project" value="UniProtKB-SubCell"/>
</dbReference>
<evidence type="ECO:0000256" key="1">
    <source>
        <dbReference type="ARBA" id="ARBA00004651"/>
    </source>
</evidence>
<dbReference type="Pfam" id="PF13520">
    <property type="entry name" value="AA_permease_2"/>
    <property type="match status" value="1"/>
</dbReference>
<evidence type="ECO:0000256" key="5">
    <source>
        <dbReference type="ARBA" id="ARBA00023136"/>
    </source>
</evidence>
<keyword evidence="4 6" id="KW-1133">Transmembrane helix</keyword>
<dbReference type="EMBL" id="MWPH01000002">
    <property type="protein sequence ID" value="OVE84300.1"/>
    <property type="molecule type" value="Genomic_DNA"/>
</dbReference>
<organism evidence="8 9">
    <name type="scientific">Natronolimnobius baerhuensis</name>
    <dbReference type="NCBI Taxonomy" id="253108"/>
    <lineage>
        <taxon>Archaea</taxon>
        <taxon>Methanobacteriati</taxon>
        <taxon>Methanobacteriota</taxon>
        <taxon>Stenosarchaea group</taxon>
        <taxon>Halobacteria</taxon>
        <taxon>Halobacteriales</taxon>
        <taxon>Natrialbaceae</taxon>
        <taxon>Natronolimnobius</taxon>
    </lineage>
</organism>
<dbReference type="PANTHER" id="PTHR42770:SF11">
    <property type="entry name" value="INNER MEMBRANE TRANSPORT PROTEIN YBAT"/>
    <property type="match status" value="1"/>
</dbReference>
<keyword evidence="3 6" id="KW-0812">Transmembrane</keyword>
<dbReference type="InterPro" id="IPR002293">
    <property type="entry name" value="AA/rel_permease1"/>
</dbReference>
<feature type="transmembrane region" description="Helical" evidence="6">
    <location>
        <begin position="188"/>
        <end position="209"/>
    </location>
</feature>
<dbReference type="OrthoDB" id="56838at2157"/>
<evidence type="ECO:0000256" key="4">
    <source>
        <dbReference type="ARBA" id="ARBA00022989"/>
    </source>
</evidence>
<dbReference type="PANTHER" id="PTHR42770">
    <property type="entry name" value="AMINO ACID TRANSPORTER-RELATED"/>
    <property type="match status" value="1"/>
</dbReference>
<feature type="transmembrane region" description="Helical" evidence="6">
    <location>
        <begin position="12"/>
        <end position="37"/>
    </location>
</feature>
<accession>A0A202E8L0</accession>
<evidence type="ECO:0000313" key="8">
    <source>
        <dbReference type="EMBL" id="OVE84300.1"/>
    </source>
</evidence>
<protein>
    <submittedName>
        <fullName evidence="8">Amino acid transporter</fullName>
    </submittedName>
</protein>
<dbReference type="SUPFAM" id="SSF52402">
    <property type="entry name" value="Adenine nucleotide alpha hydrolases-like"/>
    <property type="match status" value="2"/>
</dbReference>
<dbReference type="CDD" id="cd00293">
    <property type="entry name" value="USP-like"/>
    <property type="match status" value="1"/>
</dbReference>
<dbReference type="InterPro" id="IPR006016">
    <property type="entry name" value="UspA"/>
</dbReference>
<keyword evidence="5 6" id="KW-0472">Membrane</keyword>
<feature type="transmembrane region" description="Helical" evidence="6">
    <location>
        <begin position="84"/>
        <end position="110"/>
    </location>
</feature>
<feature type="domain" description="UspA" evidence="7">
    <location>
        <begin position="471"/>
        <end position="607"/>
    </location>
</feature>
<evidence type="ECO:0000256" key="2">
    <source>
        <dbReference type="ARBA" id="ARBA00022475"/>
    </source>
</evidence>
<evidence type="ECO:0000259" key="7">
    <source>
        <dbReference type="Pfam" id="PF00582"/>
    </source>
</evidence>
<gene>
    <name evidence="8" type="ORF">B2G88_07740</name>
</gene>
<dbReference type="Gene3D" id="1.20.1740.10">
    <property type="entry name" value="Amino acid/polyamine transporter I"/>
    <property type="match status" value="1"/>
</dbReference>
<feature type="transmembrane region" description="Helical" evidence="6">
    <location>
        <begin position="221"/>
        <end position="243"/>
    </location>
</feature>
<dbReference type="InterPro" id="IPR050367">
    <property type="entry name" value="APC_superfamily"/>
</dbReference>
<comment type="subcellular location">
    <subcellularLocation>
        <location evidence="1">Cell membrane</location>
        <topology evidence="1">Multi-pass membrane protein</topology>
    </subcellularLocation>
</comment>
<feature type="transmembrane region" description="Helical" evidence="6">
    <location>
        <begin position="122"/>
        <end position="141"/>
    </location>
</feature>
<feature type="transmembrane region" description="Helical" evidence="6">
    <location>
        <begin position="289"/>
        <end position="311"/>
    </location>
</feature>
<dbReference type="Pfam" id="PF00582">
    <property type="entry name" value="Usp"/>
    <property type="match status" value="1"/>
</dbReference>
<feature type="transmembrane region" description="Helical" evidence="6">
    <location>
        <begin position="423"/>
        <end position="442"/>
    </location>
</feature>
<dbReference type="Proteomes" id="UP000196084">
    <property type="component" value="Unassembled WGS sequence"/>
</dbReference>
<feature type="transmembrane region" description="Helical" evidence="6">
    <location>
        <begin position="153"/>
        <end position="173"/>
    </location>
</feature>
<reference evidence="8 9" key="1">
    <citation type="submission" date="2017-02" db="EMBL/GenBank/DDBJ databases">
        <title>Natronthermophilus aegyptiacus gen. nov.,sp. nov., an aerobic, extremely halophilic alkalithermophilic archaeon isolated from the athalassohaline Wadi An Natrun, Egypt.</title>
        <authorList>
            <person name="Zhao B."/>
        </authorList>
    </citation>
    <scope>NUCLEOTIDE SEQUENCE [LARGE SCALE GENOMIC DNA]</scope>
    <source>
        <strain evidence="8 9">CGMCC 1.3597</strain>
    </source>
</reference>
<comment type="caution">
    <text evidence="8">The sequence shown here is derived from an EMBL/GenBank/DDBJ whole genome shotgun (WGS) entry which is preliminary data.</text>
</comment>
<feature type="transmembrane region" description="Helical" evidence="6">
    <location>
        <begin position="340"/>
        <end position="358"/>
    </location>
</feature>
<feature type="transmembrane region" description="Helical" evidence="6">
    <location>
        <begin position="364"/>
        <end position="383"/>
    </location>
</feature>
<keyword evidence="9" id="KW-1185">Reference proteome</keyword>
<dbReference type="GO" id="GO:0022857">
    <property type="term" value="F:transmembrane transporter activity"/>
    <property type="evidence" value="ECO:0007669"/>
    <property type="project" value="InterPro"/>
</dbReference>
<dbReference type="RefSeq" id="WP_087714457.1">
    <property type="nucleotide sequence ID" value="NZ_MWPH01000002.1"/>
</dbReference>
<keyword evidence="2" id="KW-1003">Cell membrane</keyword>
<dbReference type="AlphaFoldDB" id="A0A202E8L0"/>
<evidence type="ECO:0000256" key="3">
    <source>
        <dbReference type="ARBA" id="ARBA00022692"/>
    </source>
</evidence>
<feature type="transmembrane region" description="Helical" evidence="6">
    <location>
        <begin position="395"/>
        <end position="417"/>
    </location>
</feature>
<evidence type="ECO:0000256" key="6">
    <source>
        <dbReference type="SAM" id="Phobius"/>
    </source>
</evidence>
<evidence type="ECO:0000313" key="9">
    <source>
        <dbReference type="Proteomes" id="UP000196084"/>
    </source>
</evidence>
<proteinExistence type="predicted"/>
<sequence>MTDGETELARDLGFLEAYTLGLGTMIGAGIFVLPGIVAADAGPASMISFVIGGVVALLAALSLSELATGMPRAGGSYYYINHALGSFFGTIVGWGMWAGLMFATAFYMLGFGQYLLGQPSDALAVVLAGLVMASVLVGINYRGVKETGSLQNVIVTVLVALILAFILVGLLNIDTGLLDPFVREGENWTVVAATAGTVFVTFIGFEVIATSAEEIKDPGRNLPLSMIAAVVTPTILYVLVMLVSTGTLPVPELAASNIPVADVAATAAGTFGSLTLADYTLEFATVGSLVMIAGAILATVSSANASILSAARVNFAMGRDQVLTNWLNQIHDRYQTPYRAILATGAVILVLIASPLPIDTLADVASFMFLITYALVHIAVVVLRRADPAEYEPDFRIPSVLYPVAPALGFVACVAVMTQMGRTVQLIGLGVIVVGMGWYQFYAKEQAISTTLIGEAVAPTESEDRADDVYRVVVPVSNPKTERTLIRYAAASAASRDRPGEIVAINVMEVPPQTSPAQIELEEERIGNQQTLLENARDAASDLDVGVRTRAIVGRNAGETLRSVIEDEDADHALLGWAGERRRRDVLFGSTIDPLLERAPCDVTLVKQPSESPGEIVTLAGSGPNAPVSAQRARELSRAFPESTLTLLNVQAASDDDEIDPVVVGEQAIEAVADEVGLEPDEYEPRVIIADSDGVRERLITAAASYDTVCVGATGTSPVAQALYGTIPEQLVEASDGTVLMARGEQRSPRTLRQALIQRLEGSA</sequence>
<name>A0A202E8L0_9EURY</name>
<dbReference type="Gene3D" id="3.40.50.12370">
    <property type="match status" value="1"/>
</dbReference>
<feature type="transmembrane region" description="Helical" evidence="6">
    <location>
        <begin position="43"/>
        <end position="63"/>
    </location>
</feature>